<evidence type="ECO:0000256" key="1">
    <source>
        <dbReference type="SAM" id="MobiDB-lite"/>
    </source>
</evidence>
<proteinExistence type="predicted"/>
<accession>A0A5N6C4J6</accession>
<feature type="region of interest" description="Disordered" evidence="1">
    <location>
        <begin position="39"/>
        <end position="59"/>
    </location>
</feature>
<protein>
    <submittedName>
        <fullName evidence="2">Uncharacterized protein</fullName>
    </submittedName>
</protein>
<sequence>MALVSVSVLAADLAAWTRLLGLHDAEPARFEPRRMLYYPGSAPHPRQQSRAHTFPRSSLICPKTPKLGRVGAPEGQEGVTASAYRKESDLRLGC</sequence>
<organism evidence="2 3">
    <name type="scientific">Microbispora catharanthi</name>
    <dbReference type="NCBI Taxonomy" id="1712871"/>
    <lineage>
        <taxon>Bacteria</taxon>
        <taxon>Bacillati</taxon>
        <taxon>Actinomycetota</taxon>
        <taxon>Actinomycetes</taxon>
        <taxon>Streptosporangiales</taxon>
        <taxon>Streptosporangiaceae</taxon>
        <taxon>Microbispora</taxon>
    </lineage>
</organism>
<name>A0A5N6C4J6_9ACTN</name>
<keyword evidence="3" id="KW-1185">Reference proteome</keyword>
<reference evidence="2 3" key="1">
    <citation type="submission" date="2019-10" db="EMBL/GenBank/DDBJ databases">
        <title>Nonomuraea sp. nov., isolated from Phyllanthus amarus.</title>
        <authorList>
            <person name="Klykleung N."/>
            <person name="Tanasupawat S."/>
        </authorList>
    </citation>
    <scope>NUCLEOTIDE SEQUENCE [LARGE SCALE GENOMIC DNA]</scope>
    <source>
        <strain evidence="2 3">CR1-09</strain>
    </source>
</reference>
<dbReference type="Proteomes" id="UP000313066">
    <property type="component" value="Unassembled WGS sequence"/>
</dbReference>
<evidence type="ECO:0000313" key="3">
    <source>
        <dbReference type="Proteomes" id="UP000313066"/>
    </source>
</evidence>
<gene>
    <name evidence="2" type="ORF">FH610_000025</name>
</gene>
<comment type="caution">
    <text evidence="2">The sequence shown here is derived from an EMBL/GenBank/DDBJ whole genome shotgun (WGS) entry which is preliminary data.</text>
</comment>
<dbReference type="AlphaFoldDB" id="A0A5N6C4J6"/>
<dbReference type="EMBL" id="VDMA02000001">
    <property type="protein sequence ID" value="KAB8187609.1"/>
    <property type="molecule type" value="Genomic_DNA"/>
</dbReference>
<evidence type="ECO:0000313" key="2">
    <source>
        <dbReference type="EMBL" id="KAB8187609.1"/>
    </source>
</evidence>